<sequence length="420" mass="46850">MARQRDGSRRPGFPKITRIEVSEKHFRLRAVLAIGFLVLGIVAIAYGLSSLLNKEAGWQAVEATPSGLSCASDFQLQYDFSEDGSGATAAYRQISQLYTKAVEDGYRIFSADLLEDGLHNVAYLNQHVNETVTVEPALYQALQLAAAYDTRAIFLAPAYREYERVFLAESEGEASRYDPTQNPDVMAYIQEIAAFSNSEQDISLEFYDNYQVRLQLSDACLAFTEEYGIEGWLDFSWLKNAFLIDYLAQCLADNGFTNGYLASYDGFTRNLDSRGLSYSLNLFNRSGNSVDIPAVLQYDRPISIVFLRNYPLSDADQWHYYGFADGRIATIFLDAADGVSKSSLDNLVSYSEGLGCAEVLLKMLPVFVSDSFEENGLAYLARDGVYSVWFEGDTLCYNEPDGAIALREGETVYTLECVSQ</sequence>
<name>A0A9D1DFR1_9FIRM</name>
<dbReference type="Proteomes" id="UP000824239">
    <property type="component" value="Unassembled WGS sequence"/>
</dbReference>
<evidence type="ECO:0000313" key="3">
    <source>
        <dbReference type="Proteomes" id="UP000824239"/>
    </source>
</evidence>
<reference evidence="2" key="2">
    <citation type="journal article" date="2021" name="PeerJ">
        <title>Extensive microbial diversity within the chicken gut microbiome revealed by metagenomics and culture.</title>
        <authorList>
            <person name="Gilroy R."/>
            <person name="Ravi A."/>
            <person name="Getino M."/>
            <person name="Pursley I."/>
            <person name="Horton D.L."/>
            <person name="Alikhan N.F."/>
            <person name="Baker D."/>
            <person name="Gharbi K."/>
            <person name="Hall N."/>
            <person name="Watson M."/>
            <person name="Adriaenssens E.M."/>
            <person name="Foster-Nyarko E."/>
            <person name="Jarju S."/>
            <person name="Secka A."/>
            <person name="Antonio M."/>
            <person name="Oren A."/>
            <person name="Chaudhuri R.R."/>
            <person name="La Ragione R."/>
            <person name="Hildebrand F."/>
            <person name="Pallen M.J."/>
        </authorList>
    </citation>
    <scope>NUCLEOTIDE SEQUENCE</scope>
    <source>
        <strain evidence="2">ChiBcec15-4380</strain>
    </source>
</reference>
<protein>
    <submittedName>
        <fullName evidence="2">Uncharacterized protein</fullName>
    </submittedName>
</protein>
<evidence type="ECO:0000313" key="2">
    <source>
        <dbReference type="EMBL" id="HIR49920.1"/>
    </source>
</evidence>
<comment type="caution">
    <text evidence="2">The sequence shown here is derived from an EMBL/GenBank/DDBJ whole genome shotgun (WGS) entry which is preliminary data.</text>
</comment>
<reference evidence="2" key="1">
    <citation type="submission" date="2020-10" db="EMBL/GenBank/DDBJ databases">
        <authorList>
            <person name="Gilroy R."/>
        </authorList>
    </citation>
    <scope>NUCLEOTIDE SEQUENCE</scope>
    <source>
        <strain evidence="2">ChiBcec15-4380</strain>
    </source>
</reference>
<feature type="transmembrane region" description="Helical" evidence="1">
    <location>
        <begin position="28"/>
        <end position="48"/>
    </location>
</feature>
<keyword evidence="1" id="KW-0472">Membrane</keyword>
<keyword evidence="1" id="KW-1133">Transmembrane helix</keyword>
<dbReference type="AlphaFoldDB" id="A0A9D1DFR1"/>
<organism evidence="2 3">
    <name type="scientific">Candidatus Avoscillospira avicola</name>
    <dbReference type="NCBI Taxonomy" id="2840706"/>
    <lineage>
        <taxon>Bacteria</taxon>
        <taxon>Bacillati</taxon>
        <taxon>Bacillota</taxon>
        <taxon>Clostridia</taxon>
        <taxon>Eubacteriales</taxon>
        <taxon>Oscillospiraceae</taxon>
        <taxon>Oscillospiraceae incertae sedis</taxon>
        <taxon>Candidatus Avoscillospira</taxon>
    </lineage>
</organism>
<gene>
    <name evidence="2" type="ORF">IAA53_01310</name>
</gene>
<dbReference type="EMBL" id="DVHE01000009">
    <property type="protein sequence ID" value="HIR49920.1"/>
    <property type="molecule type" value="Genomic_DNA"/>
</dbReference>
<evidence type="ECO:0000256" key="1">
    <source>
        <dbReference type="SAM" id="Phobius"/>
    </source>
</evidence>
<proteinExistence type="predicted"/>
<accession>A0A9D1DFR1</accession>
<keyword evidence="1" id="KW-0812">Transmembrane</keyword>